<comment type="caution">
    <text evidence="1">The sequence shown here is derived from an EMBL/GenBank/DDBJ whole genome shotgun (WGS) entry which is preliminary data.</text>
</comment>
<sequence>MRYAVTFGSVESCSLFASFISRIAASALCFIRNGNEKSEPLNRKAAGEILEYLSAPIYFPSDPLEIATIFRRNARRFDQARYIASIVTSLLIDAGATRQAAMAAHAKIMAGAILLPI</sequence>
<gene>
    <name evidence="1" type="ORF">C7I85_22755</name>
</gene>
<evidence type="ECO:0000313" key="1">
    <source>
        <dbReference type="EMBL" id="PSJ57408.1"/>
    </source>
</evidence>
<accession>A0A2P7S4K0</accession>
<evidence type="ECO:0000313" key="2">
    <source>
        <dbReference type="Proteomes" id="UP000240653"/>
    </source>
</evidence>
<organism evidence="1 2">
    <name type="scientific">Pseudaminobacter soli</name>
    <name type="common">ex Li et al. 2025</name>
    <dbReference type="NCBI Taxonomy" id="1295366"/>
    <lineage>
        <taxon>Bacteria</taxon>
        <taxon>Pseudomonadati</taxon>
        <taxon>Pseudomonadota</taxon>
        <taxon>Alphaproteobacteria</taxon>
        <taxon>Hyphomicrobiales</taxon>
        <taxon>Phyllobacteriaceae</taxon>
        <taxon>Pseudaminobacter</taxon>
    </lineage>
</organism>
<keyword evidence="2" id="KW-1185">Reference proteome</keyword>
<proteinExistence type="predicted"/>
<name>A0A2P7S4K0_9HYPH</name>
<dbReference type="Proteomes" id="UP000240653">
    <property type="component" value="Unassembled WGS sequence"/>
</dbReference>
<dbReference type="EMBL" id="PXYL01000014">
    <property type="protein sequence ID" value="PSJ57408.1"/>
    <property type="molecule type" value="Genomic_DNA"/>
</dbReference>
<protein>
    <submittedName>
        <fullName evidence="1">Uncharacterized protein</fullName>
    </submittedName>
</protein>
<dbReference type="AlphaFoldDB" id="A0A2P7S4K0"/>
<reference evidence="1 2" key="1">
    <citation type="submission" date="2018-03" db="EMBL/GenBank/DDBJ databases">
        <title>The draft genome of Mesorhizobium soli JCM 19897.</title>
        <authorList>
            <person name="Li L."/>
            <person name="Liu L."/>
            <person name="Liang L."/>
            <person name="Wang T."/>
            <person name="Zhang X."/>
        </authorList>
    </citation>
    <scope>NUCLEOTIDE SEQUENCE [LARGE SCALE GENOMIC DNA]</scope>
    <source>
        <strain evidence="1 2">JCM 19897</strain>
    </source>
</reference>